<organism evidence="5 6">
    <name type="scientific">Paenibacillus antri</name>
    <dbReference type="NCBI Taxonomy" id="2582848"/>
    <lineage>
        <taxon>Bacteria</taxon>
        <taxon>Bacillati</taxon>
        <taxon>Bacillota</taxon>
        <taxon>Bacilli</taxon>
        <taxon>Bacillales</taxon>
        <taxon>Paenibacillaceae</taxon>
        <taxon>Paenibacillus</taxon>
    </lineage>
</organism>
<dbReference type="Pfam" id="PF08241">
    <property type="entry name" value="Methyltransf_11"/>
    <property type="match status" value="1"/>
</dbReference>
<accession>A0A5R9GG15</accession>
<evidence type="ECO:0000313" key="6">
    <source>
        <dbReference type="Proteomes" id="UP000309676"/>
    </source>
</evidence>
<keyword evidence="2 5" id="KW-0489">Methyltransferase</keyword>
<dbReference type="InterPro" id="IPR051052">
    <property type="entry name" value="Diverse_substrate_MTase"/>
</dbReference>
<reference evidence="5 6" key="1">
    <citation type="submission" date="2019-05" db="EMBL/GenBank/DDBJ databases">
        <authorList>
            <person name="Narsing Rao M.P."/>
            <person name="Li W.J."/>
        </authorList>
    </citation>
    <scope>NUCLEOTIDE SEQUENCE [LARGE SCALE GENOMIC DNA]</scope>
    <source>
        <strain evidence="5 6">SYSU_K30003</strain>
    </source>
</reference>
<dbReference type="GO" id="GO:0032259">
    <property type="term" value="P:methylation"/>
    <property type="evidence" value="ECO:0007669"/>
    <property type="project" value="UniProtKB-KW"/>
</dbReference>
<evidence type="ECO:0000256" key="2">
    <source>
        <dbReference type="ARBA" id="ARBA00022603"/>
    </source>
</evidence>
<dbReference type="CDD" id="cd02440">
    <property type="entry name" value="AdoMet_MTases"/>
    <property type="match status" value="1"/>
</dbReference>
<dbReference type="RefSeq" id="WP_138193891.1">
    <property type="nucleotide sequence ID" value="NZ_VCIW01000005.1"/>
</dbReference>
<evidence type="ECO:0000313" key="5">
    <source>
        <dbReference type="EMBL" id="TLS52234.1"/>
    </source>
</evidence>
<keyword evidence="6" id="KW-1185">Reference proteome</keyword>
<keyword evidence="3 5" id="KW-0808">Transferase</keyword>
<dbReference type="PANTHER" id="PTHR44942">
    <property type="entry name" value="METHYLTRANSF_11 DOMAIN-CONTAINING PROTEIN"/>
    <property type="match status" value="1"/>
</dbReference>
<gene>
    <name evidence="5" type="ORF">FE782_09665</name>
</gene>
<protein>
    <submittedName>
        <fullName evidence="5">Class I SAM-dependent methyltransferase</fullName>
    </submittedName>
</protein>
<dbReference type="Gene3D" id="3.40.50.150">
    <property type="entry name" value="Vaccinia Virus protein VP39"/>
    <property type="match status" value="1"/>
</dbReference>
<comment type="caution">
    <text evidence="5">The sequence shown here is derived from an EMBL/GenBank/DDBJ whole genome shotgun (WGS) entry which is preliminary data.</text>
</comment>
<evidence type="ECO:0000256" key="3">
    <source>
        <dbReference type="ARBA" id="ARBA00022679"/>
    </source>
</evidence>
<dbReference type="PANTHER" id="PTHR44942:SF4">
    <property type="entry name" value="METHYLTRANSFERASE TYPE 11 DOMAIN-CONTAINING PROTEIN"/>
    <property type="match status" value="1"/>
</dbReference>
<dbReference type="SUPFAM" id="SSF53335">
    <property type="entry name" value="S-adenosyl-L-methionine-dependent methyltransferases"/>
    <property type="match status" value="1"/>
</dbReference>
<dbReference type="Proteomes" id="UP000309676">
    <property type="component" value="Unassembled WGS sequence"/>
</dbReference>
<dbReference type="AlphaFoldDB" id="A0A5R9GG15"/>
<name>A0A5R9GG15_9BACL</name>
<dbReference type="GO" id="GO:0008757">
    <property type="term" value="F:S-adenosylmethionine-dependent methyltransferase activity"/>
    <property type="evidence" value="ECO:0007669"/>
    <property type="project" value="InterPro"/>
</dbReference>
<dbReference type="InterPro" id="IPR013216">
    <property type="entry name" value="Methyltransf_11"/>
</dbReference>
<proteinExistence type="inferred from homology"/>
<dbReference type="InterPro" id="IPR029063">
    <property type="entry name" value="SAM-dependent_MTases_sf"/>
</dbReference>
<evidence type="ECO:0000256" key="1">
    <source>
        <dbReference type="ARBA" id="ARBA00008361"/>
    </source>
</evidence>
<feature type="domain" description="Methyltransferase type 11" evidence="4">
    <location>
        <begin position="44"/>
        <end position="135"/>
    </location>
</feature>
<dbReference type="EMBL" id="VCIW01000005">
    <property type="protein sequence ID" value="TLS52234.1"/>
    <property type="molecule type" value="Genomic_DNA"/>
</dbReference>
<dbReference type="OrthoDB" id="9797252at2"/>
<evidence type="ECO:0000259" key="4">
    <source>
        <dbReference type="Pfam" id="PF08241"/>
    </source>
</evidence>
<comment type="similarity">
    <text evidence="1">Belongs to the methyltransferase superfamily.</text>
</comment>
<sequence length="252" mass="28627">MSDSKLRFSDRVENYVRYRPGYPVEAIDFLYERLGFGDAGLIADIGAGTGIFTKLLLDRGSSVVAVEPNPDMRRAAEASLSSYERYRSTDGSAEETTLPDDAVDGIVSAQAFHWFDIPLAKREFGRILKPGGYTALVWNRRLTDTGDFAVEYDALLKRYGRDYEKVNHKNLRHEHFVSFFKEGAYEKAVFRHRQPYDLEGLKGRTLSSSYCPLPGEANYEPLMAALDELFDRASQDGYIAFEYETEVFYGQV</sequence>